<dbReference type="PANTHER" id="PTHR30204:SF69">
    <property type="entry name" value="MERR-FAMILY TRANSCRIPTIONAL REGULATOR"/>
    <property type="match status" value="1"/>
</dbReference>
<dbReference type="STRING" id="1121267.CCUN_1472"/>
<dbReference type="CDD" id="cd01109">
    <property type="entry name" value="HTH_YyaN"/>
    <property type="match status" value="1"/>
</dbReference>
<evidence type="ECO:0000313" key="7">
    <source>
        <dbReference type="EMBL" id="ARJ57058.1"/>
    </source>
</evidence>
<dbReference type="AlphaFoldDB" id="A0A1W6BY90"/>
<proteinExistence type="predicted"/>
<evidence type="ECO:0000256" key="3">
    <source>
        <dbReference type="ARBA" id="ARBA00023125"/>
    </source>
</evidence>
<dbReference type="SMART" id="SM00422">
    <property type="entry name" value="HTH_MERR"/>
    <property type="match status" value="1"/>
</dbReference>
<evidence type="ECO:0000259" key="6">
    <source>
        <dbReference type="PROSITE" id="PS50937"/>
    </source>
</evidence>
<dbReference type="GO" id="GO:0003677">
    <property type="term" value="F:DNA binding"/>
    <property type="evidence" value="ECO:0007669"/>
    <property type="project" value="UniProtKB-KW"/>
</dbReference>
<dbReference type="SUPFAM" id="SSF46955">
    <property type="entry name" value="Putative DNA-binding domain"/>
    <property type="match status" value="1"/>
</dbReference>
<dbReference type="InterPro" id="IPR009061">
    <property type="entry name" value="DNA-bd_dom_put_sf"/>
</dbReference>
<protein>
    <submittedName>
        <fullName evidence="7">Transcriptional regulator, MerR family</fullName>
    </submittedName>
</protein>
<keyword evidence="4" id="KW-0804">Transcription</keyword>
<name>A0A1W6BY90_9BACT</name>
<dbReference type="EMBL" id="CP020867">
    <property type="protein sequence ID" value="ARJ57058.1"/>
    <property type="molecule type" value="Genomic_DNA"/>
</dbReference>
<dbReference type="GO" id="GO:0003700">
    <property type="term" value="F:DNA-binding transcription factor activity"/>
    <property type="evidence" value="ECO:0007669"/>
    <property type="project" value="InterPro"/>
</dbReference>
<keyword evidence="1" id="KW-0678">Repressor</keyword>
<gene>
    <name evidence="7" type="ORF">CCUN_1472</name>
</gene>
<dbReference type="Proteomes" id="UP000192902">
    <property type="component" value="Chromosome"/>
</dbReference>
<dbReference type="InterPro" id="IPR000551">
    <property type="entry name" value="MerR-type_HTH_dom"/>
</dbReference>
<dbReference type="OrthoDB" id="9802944at2"/>
<dbReference type="KEGG" id="ccun:CCUN_1472"/>
<evidence type="ECO:0000313" key="8">
    <source>
        <dbReference type="Proteomes" id="UP000192902"/>
    </source>
</evidence>
<reference evidence="7 8" key="1">
    <citation type="submission" date="2017-04" db="EMBL/GenBank/DDBJ databases">
        <title>Complete genome sequence of the Campylobacter cuniculorum type strain LMG24588.</title>
        <authorList>
            <person name="Miller W.G."/>
            <person name="Yee E."/>
            <person name="Revez J."/>
            <person name="Bono J.L."/>
            <person name="Rossi M."/>
        </authorList>
    </citation>
    <scope>NUCLEOTIDE SEQUENCE [LARGE SCALE GENOMIC DNA]</scope>
    <source>
        <strain evidence="7 8">LMG 24588</strain>
    </source>
</reference>
<dbReference type="PROSITE" id="PS50937">
    <property type="entry name" value="HTH_MERR_2"/>
    <property type="match status" value="1"/>
</dbReference>
<sequence length="154" mass="18693">MLYTIKQVSKMTKISEHTIRFWAKKGLFTHLQRDKNGVRYFDKQDLQLVSLVHCFRELELGLDEIKHYLNLCLLGDETLEQRCEFIKKQRDKVKNILQDYSKILKRLDDKVKIYEKDIERKRDSFNPYNKNYVGKDFYRGENQNYKGKNFNKKT</sequence>
<dbReference type="PANTHER" id="PTHR30204">
    <property type="entry name" value="REDOX-CYCLING DRUG-SENSING TRANSCRIPTIONAL ACTIVATOR SOXR"/>
    <property type="match status" value="1"/>
</dbReference>
<keyword evidence="2" id="KW-0805">Transcription regulation</keyword>
<feature type="domain" description="HTH merR-type" evidence="6">
    <location>
        <begin position="2"/>
        <end position="71"/>
    </location>
</feature>
<evidence type="ECO:0000256" key="2">
    <source>
        <dbReference type="ARBA" id="ARBA00023015"/>
    </source>
</evidence>
<evidence type="ECO:0000256" key="5">
    <source>
        <dbReference type="SAM" id="Coils"/>
    </source>
</evidence>
<organism evidence="7 8">
    <name type="scientific">Campylobacter cuniculorum DSM 23162 = LMG 24588</name>
    <dbReference type="NCBI Taxonomy" id="1121267"/>
    <lineage>
        <taxon>Bacteria</taxon>
        <taxon>Pseudomonadati</taxon>
        <taxon>Campylobacterota</taxon>
        <taxon>Epsilonproteobacteria</taxon>
        <taxon>Campylobacterales</taxon>
        <taxon>Campylobacteraceae</taxon>
        <taxon>Campylobacter</taxon>
    </lineage>
</organism>
<feature type="coiled-coil region" evidence="5">
    <location>
        <begin position="90"/>
        <end position="124"/>
    </location>
</feature>
<accession>A0A1W6BY90</accession>
<dbReference type="InterPro" id="IPR047057">
    <property type="entry name" value="MerR_fam"/>
</dbReference>
<dbReference type="RefSeq" id="WP_051521673.1">
    <property type="nucleotide sequence ID" value="NZ_CP020867.1"/>
</dbReference>
<keyword evidence="5" id="KW-0175">Coiled coil</keyword>
<evidence type="ECO:0000256" key="4">
    <source>
        <dbReference type="ARBA" id="ARBA00023163"/>
    </source>
</evidence>
<dbReference type="Pfam" id="PF13411">
    <property type="entry name" value="MerR_1"/>
    <property type="match status" value="1"/>
</dbReference>
<keyword evidence="3" id="KW-0238">DNA-binding</keyword>
<dbReference type="Gene3D" id="1.10.1660.10">
    <property type="match status" value="1"/>
</dbReference>
<dbReference type="eggNOG" id="COG0789">
    <property type="taxonomic scope" value="Bacteria"/>
</dbReference>
<evidence type="ECO:0000256" key="1">
    <source>
        <dbReference type="ARBA" id="ARBA00022491"/>
    </source>
</evidence>